<accession>A0A0B7C3U1</accession>
<gene>
    <name evidence="2" type="primary">ORF222959</name>
</gene>
<keyword evidence="1" id="KW-0472">Membrane</keyword>
<evidence type="ECO:0000256" key="1">
    <source>
        <dbReference type="SAM" id="Phobius"/>
    </source>
</evidence>
<dbReference type="EMBL" id="HACG01053268">
    <property type="protein sequence ID" value="CEL00139.1"/>
    <property type="molecule type" value="Transcribed_RNA"/>
</dbReference>
<proteinExistence type="predicted"/>
<name>A0A0B7C3U1_9EUPU</name>
<dbReference type="AlphaFoldDB" id="A0A0B7C3U1"/>
<feature type="transmembrane region" description="Helical" evidence="1">
    <location>
        <begin position="53"/>
        <end position="74"/>
    </location>
</feature>
<protein>
    <submittedName>
        <fullName evidence="2">Uncharacterized protein</fullName>
    </submittedName>
</protein>
<keyword evidence="1" id="KW-0812">Transmembrane</keyword>
<feature type="transmembrane region" description="Helical" evidence="1">
    <location>
        <begin position="6"/>
        <end position="32"/>
    </location>
</feature>
<feature type="non-terminal residue" evidence="2">
    <location>
        <position position="76"/>
    </location>
</feature>
<reference evidence="2" key="1">
    <citation type="submission" date="2014-12" db="EMBL/GenBank/DDBJ databases">
        <title>Insight into the proteome of Arion vulgaris.</title>
        <authorList>
            <person name="Aradska J."/>
            <person name="Bulat T."/>
            <person name="Smidak R."/>
            <person name="Sarate P."/>
            <person name="Gangsoo J."/>
            <person name="Sialana F."/>
            <person name="Bilban M."/>
            <person name="Lubec G."/>
        </authorList>
    </citation>
    <scope>NUCLEOTIDE SEQUENCE</scope>
    <source>
        <tissue evidence="2">Skin</tissue>
    </source>
</reference>
<keyword evidence="1" id="KW-1133">Transmembrane helix</keyword>
<feature type="non-terminal residue" evidence="2">
    <location>
        <position position="1"/>
    </location>
</feature>
<sequence length="76" mass="8342">FWTIHLSICILCIAFNCLTMTLINVGITVLFACSSHSQIQLQTMTYFSKACPYVLDGLGELAVLGFLLLTDIIING</sequence>
<evidence type="ECO:0000313" key="2">
    <source>
        <dbReference type="EMBL" id="CEL00139.1"/>
    </source>
</evidence>
<organism evidence="2">
    <name type="scientific">Arion vulgaris</name>
    <dbReference type="NCBI Taxonomy" id="1028688"/>
    <lineage>
        <taxon>Eukaryota</taxon>
        <taxon>Metazoa</taxon>
        <taxon>Spiralia</taxon>
        <taxon>Lophotrochozoa</taxon>
        <taxon>Mollusca</taxon>
        <taxon>Gastropoda</taxon>
        <taxon>Heterobranchia</taxon>
        <taxon>Euthyneura</taxon>
        <taxon>Panpulmonata</taxon>
        <taxon>Eupulmonata</taxon>
        <taxon>Stylommatophora</taxon>
        <taxon>Helicina</taxon>
        <taxon>Arionoidea</taxon>
        <taxon>Arionidae</taxon>
        <taxon>Arion</taxon>
    </lineage>
</organism>